<protein>
    <recommendedName>
        <fullName evidence="3">Nucleotidyltransferase</fullName>
    </recommendedName>
</protein>
<evidence type="ECO:0000313" key="1">
    <source>
        <dbReference type="EMBL" id="SHG30782.1"/>
    </source>
</evidence>
<dbReference type="EMBL" id="FQWL01000001">
    <property type="protein sequence ID" value="SHG30782.1"/>
    <property type="molecule type" value="Genomic_DNA"/>
</dbReference>
<dbReference type="InterPro" id="IPR043519">
    <property type="entry name" value="NT_sf"/>
</dbReference>
<dbReference type="Pfam" id="PF18144">
    <property type="entry name" value="SMODS"/>
    <property type="match status" value="1"/>
</dbReference>
<dbReference type="STRING" id="570519.SAMN04488116_0877"/>
<dbReference type="InterPro" id="IPR053445">
    <property type="entry name" value="CBASS_cN_synthase"/>
</dbReference>
<reference evidence="2" key="1">
    <citation type="submission" date="2016-11" db="EMBL/GenBank/DDBJ databases">
        <authorList>
            <person name="Varghese N."/>
            <person name="Submissions S."/>
        </authorList>
    </citation>
    <scope>NUCLEOTIDE SEQUENCE [LARGE SCALE GENOMIC DNA]</scope>
    <source>
        <strain evidence="2">DSM 22638</strain>
    </source>
</reference>
<evidence type="ECO:0000313" key="2">
    <source>
        <dbReference type="Proteomes" id="UP000184532"/>
    </source>
</evidence>
<organism evidence="1 2">
    <name type="scientific">Flagellimonas flava</name>
    <dbReference type="NCBI Taxonomy" id="570519"/>
    <lineage>
        <taxon>Bacteria</taxon>
        <taxon>Pseudomonadati</taxon>
        <taxon>Bacteroidota</taxon>
        <taxon>Flavobacteriia</taxon>
        <taxon>Flavobacteriales</taxon>
        <taxon>Flavobacteriaceae</taxon>
        <taxon>Flagellimonas</taxon>
    </lineage>
</organism>
<dbReference type="SUPFAM" id="SSF81301">
    <property type="entry name" value="Nucleotidyltransferase"/>
    <property type="match status" value="1"/>
</dbReference>
<accession>A0A1M5IR27</accession>
<dbReference type="OrthoDB" id="978697at2"/>
<name>A0A1M5IR27_9FLAO</name>
<evidence type="ECO:0008006" key="3">
    <source>
        <dbReference type="Google" id="ProtNLM"/>
    </source>
</evidence>
<gene>
    <name evidence="1" type="ORF">SAMN04488116_0877</name>
</gene>
<dbReference type="Proteomes" id="UP000184532">
    <property type="component" value="Unassembled WGS sequence"/>
</dbReference>
<dbReference type="AlphaFoldDB" id="A0A1M5IR27"/>
<dbReference type="RefSeq" id="WP_073176685.1">
    <property type="nucleotide sequence ID" value="NZ_FQWL01000001.1"/>
</dbReference>
<dbReference type="NCBIfam" id="NF041116">
    <property type="entry name" value="CBASS_cyclase_a"/>
    <property type="match status" value="1"/>
</dbReference>
<proteinExistence type="predicted"/>
<sequence>MSELTTHSVLHKRITTFADWIRPEATKRDEIKERSNKVREKIKEKAESDEYNLIVVSTPNAGSFTTRTGLRRHFRGDAEVEGLDVDLPFVIKDNQDGFALHSLLDIFYKIVDDCYPDVEKERTKSSIKLKFSDKVNLDIVPMLEGDNVDEQILVRSTGEKIKTSVKRHVGFIKKRTKTSNDEVGRVKFNECLRLLKWWRDTQANGSYIFGGDDAPPSFVINLLAAKAFDQLSVKKTYAETLAMWFGYLAHIVRTREAILFNDYNSPSKDFTLWSVIDPVNTKNNIVKNWGALKVDELANWLEHGRDNWNRIIRFDLEGEDSKSMDQLVKLFGNSFKNHTT</sequence>
<keyword evidence="2" id="KW-1185">Reference proteome</keyword>